<dbReference type="PRINTS" id="PR00949">
    <property type="entry name" value="TYPE3IMAPROT"/>
</dbReference>
<keyword evidence="5 7" id="KW-1133">Transmembrane helix</keyword>
<keyword evidence="3 7" id="KW-1003">Cell membrane</keyword>
<dbReference type="RefSeq" id="WP_027850725.1">
    <property type="nucleotide sequence ID" value="NZ_BSOR01000020.1"/>
</dbReference>
<dbReference type="Gene3D" id="3.40.30.60">
    <property type="entry name" value="FHIPEP family, domain 1"/>
    <property type="match status" value="1"/>
</dbReference>
<comment type="similarity">
    <text evidence="2 7">Belongs to the FHIPEP (flagella/HR/invasion proteins export pore) family.</text>
</comment>
<comment type="caution">
    <text evidence="8">The sequence shown here is derived from an EMBL/GenBank/DDBJ whole genome shotgun (WGS) entry which is preliminary data.</text>
</comment>
<evidence type="ECO:0000256" key="3">
    <source>
        <dbReference type="ARBA" id="ARBA00022475"/>
    </source>
</evidence>
<name>A0ABQ5ZX45_9GAMM</name>
<dbReference type="EMBL" id="BSOR01000020">
    <property type="protein sequence ID" value="GLR63908.1"/>
    <property type="molecule type" value="Genomic_DNA"/>
</dbReference>
<reference evidence="9" key="1">
    <citation type="journal article" date="2019" name="Int. J. Syst. Evol. Microbiol.">
        <title>The Global Catalogue of Microorganisms (GCM) 10K type strain sequencing project: providing services to taxonomists for standard genome sequencing and annotation.</title>
        <authorList>
            <consortium name="The Broad Institute Genomics Platform"/>
            <consortium name="The Broad Institute Genome Sequencing Center for Infectious Disease"/>
            <person name="Wu L."/>
            <person name="Ma J."/>
        </authorList>
    </citation>
    <scope>NUCLEOTIDE SEQUENCE [LARGE SCALE GENOMIC DNA]</scope>
    <source>
        <strain evidence="9">NBRC 100033</strain>
    </source>
</reference>
<feature type="transmembrane region" description="Helical" evidence="7">
    <location>
        <begin position="37"/>
        <end position="60"/>
    </location>
</feature>
<keyword evidence="9" id="KW-1185">Reference proteome</keyword>
<gene>
    <name evidence="7 8" type="primary">flhA</name>
    <name evidence="8" type="ORF">GCM10007878_13450</name>
</gene>
<evidence type="ECO:0000256" key="2">
    <source>
        <dbReference type="ARBA" id="ARBA00008835"/>
    </source>
</evidence>
<feature type="transmembrane region" description="Helical" evidence="7">
    <location>
        <begin position="283"/>
        <end position="301"/>
    </location>
</feature>
<proteinExistence type="inferred from homology"/>
<dbReference type="InterPro" id="IPR042196">
    <property type="entry name" value="FHIPEP_4"/>
</dbReference>
<keyword evidence="7" id="KW-1005">Bacterial flagellum biogenesis</keyword>
<dbReference type="Proteomes" id="UP001156682">
    <property type="component" value="Unassembled WGS sequence"/>
</dbReference>
<dbReference type="PIRSF" id="PIRSF005419">
    <property type="entry name" value="FlhA"/>
    <property type="match status" value="1"/>
</dbReference>
<evidence type="ECO:0000313" key="9">
    <source>
        <dbReference type="Proteomes" id="UP001156682"/>
    </source>
</evidence>
<evidence type="ECO:0000256" key="4">
    <source>
        <dbReference type="ARBA" id="ARBA00022692"/>
    </source>
</evidence>
<sequence length="706" mass="76197">MDRTQFQKHLRTLVQSQVGIPILLLSLLGMMTLPMPVFLLDVFFTFNIAFAIVILLVAVYAMRPLDFAVFPTILLVATLLRLALNVASTRIVLLNGHEGGDAAGKVIEAFGAVLIGGNYVVGAIVFMILMIINFVVITKGAGRISEVSARFTLDAMPGKQMAIDADLNAGLIDQEEAKNRREDIASEADFYGSMDGASKFVRGDAVAGIMILVINVIGGLLIGMFQHDLSFALAAERYVLLTIGDGLVAQIPSLMLSVAAAIMVTRVNSTQNLSTQISSQMFGTPKALAVAASLMVIMGLIPGMPHLAFLGLATLAGGGAFLIFRMQQKQLAEEAAAAQVASQLPMTPDPDVVDQKELNWQDVAPVDLLGLEVGYRLIPLVDKTQGGQLLGRIKGIRKKLSQDLGFLMPSVHIRDNLDLTPNSYRIILKGVAVGEAEVHPEREMAINPGQVYGPINGIKGRDPAFGLEAVWINSSQREEAQTLGYTVVDASTVIATQLNQIMHDFAHELIGHDDVHKMLDMLAQTAPKLSEQLVPESVTLSILLKVLQNLLTEQVPVRDFRSIAQSLVEAAHTTRDPVQLTSAVRVALSRSIVQAITGPSEHLAVITLEPQLEQLLLKSVQQAAQQGGETDQLILEPAMAEKLQQSLSEVAQQQEMAGNPAVLVTAAPVRPVMARFVRYGIQNVHVLSYQEIPDNKQITIVATIGQ</sequence>
<protein>
    <recommendedName>
        <fullName evidence="7">Flagellar biosynthesis protein FlhA</fullName>
    </recommendedName>
</protein>
<feature type="transmembrane region" description="Helical" evidence="7">
    <location>
        <begin position="67"/>
        <end position="89"/>
    </location>
</feature>
<evidence type="ECO:0000256" key="5">
    <source>
        <dbReference type="ARBA" id="ARBA00022989"/>
    </source>
</evidence>
<evidence type="ECO:0000256" key="6">
    <source>
        <dbReference type="ARBA" id="ARBA00023136"/>
    </source>
</evidence>
<keyword evidence="7" id="KW-0653">Protein transport</keyword>
<evidence type="ECO:0000313" key="8">
    <source>
        <dbReference type="EMBL" id="GLR63908.1"/>
    </source>
</evidence>
<evidence type="ECO:0000256" key="1">
    <source>
        <dbReference type="ARBA" id="ARBA00004651"/>
    </source>
</evidence>
<accession>A0ABQ5ZX45</accession>
<keyword evidence="6 7" id="KW-0472">Membrane</keyword>
<dbReference type="PANTHER" id="PTHR30161">
    <property type="entry name" value="FLAGELLAR EXPORT PROTEIN, MEMBRANE FLHA SUBUNIT-RELATED"/>
    <property type="match status" value="1"/>
</dbReference>
<keyword evidence="8" id="KW-0969">Cilium</keyword>
<dbReference type="PROSITE" id="PS00994">
    <property type="entry name" value="FHIPEP"/>
    <property type="match status" value="1"/>
</dbReference>
<dbReference type="InterPro" id="IPR042194">
    <property type="entry name" value="FHIPEP_1"/>
</dbReference>
<dbReference type="NCBIfam" id="TIGR01398">
    <property type="entry name" value="FlhA"/>
    <property type="match status" value="1"/>
</dbReference>
<comment type="subcellular location">
    <subcellularLocation>
        <location evidence="1 7">Cell membrane</location>
        <topology evidence="1 7">Multi-pass membrane protein</topology>
    </subcellularLocation>
</comment>
<evidence type="ECO:0000256" key="7">
    <source>
        <dbReference type="RuleBase" id="RU364093"/>
    </source>
</evidence>
<dbReference type="InterPro" id="IPR025505">
    <property type="entry name" value="FHIPEP_CS"/>
</dbReference>
<feature type="transmembrane region" description="Helical" evidence="7">
    <location>
        <begin position="238"/>
        <end position="262"/>
    </location>
</feature>
<dbReference type="Gene3D" id="1.10.8.540">
    <property type="entry name" value="FHIPEP family, domain 3"/>
    <property type="match status" value="1"/>
</dbReference>
<keyword evidence="8" id="KW-0282">Flagellum</keyword>
<feature type="transmembrane region" description="Helical" evidence="7">
    <location>
        <begin position="205"/>
        <end position="226"/>
    </location>
</feature>
<dbReference type="PANTHER" id="PTHR30161:SF1">
    <property type="entry name" value="FLAGELLAR BIOSYNTHESIS PROTEIN FLHA-RELATED"/>
    <property type="match status" value="1"/>
</dbReference>
<dbReference type="InterPro" id="IPR042193">
    <property type="entry name" value="FHIPEP_3"/>
</dbReference>
<keyword evidence="7" id="KW-1006">Bacterial flagellum protein export</keyword>
<dbReference type="Gene3D" id="3.40.50.12790">
    <property type="entry name" value="FHIPEP family, domain 4"/>
    <property type="match status" value="1"/>
</dbReference>
<dbReference type="InterPro" id="IPR001712">
    <property type="entry name" value="T3SS_FHIPEP"/>
</dbReference>
<comment type="function">
    <text evidence="7">Required for formation of the rod structure of the flagellar apparatus. Together with FliI and FliH, may constitute the export apparatus of flagellin.</text>
</comment>
<feature type="transmembrane region" description="Helical" evidence="7">
    <location>
        <begin position="109"/>
        <end position="136"/>
    </location>
</feature>
<dbReference type="InterPro" id="IPR006301">
    <property type="entry name" value="FlhA"/>
</dbReference>
<keyword evidence="7" id="KW-0813">Transport</keyword>
<keyword evidence="4 7" id="KW-0812">Transmembrane</keyword>
<feature type="transmembrane region" description="Helical" evidence="7">
    <location>
        <begin position="12"/>
        <end position="31"/>
    </location>
</feature>
<dbReference type="Pfam" id="PF00771">
    <property type="entry name" value="FHIPEP"/>
    <property type="match status" value="1"/>
</dbReference>
<keyword evidence="8" id="KW-0966">Cell projection</keyword>
<organism evidence="8 9">
    <name type="scientific">Marinospirillum insulare</name>
    <dbReference type="NCBI Taxonomy" id="217169"/>
    <lineage>
        <taxon>Bacteria</taxon>
        <taxon>Pseudomonadati</taxon>
        <taxon>Pseudomonadota</taxon>
        <taxon>Gammaproteobacteria</taxon>
        <taxon>Oceanospirillales</taxon>
        <taxon>Oceanospirillaceae</taxon>
        <taxon>Marinospirillum</taxon>
    </lineage>
</organism>